<dbReference type="RefSeq" id="WP_015286069.1">
    <property type="nucleotide sequence ID" value="NC_019943.1"/>
</dbReference>
<dbReference type="InterPro" id="IPR029058">
    <property type="entry name" value="AB_hydrolase_fold"/>
</dbReference>
<organism evidence="2 3">
    <name type="scientific">Methanoregula formicica (strain DSM 22288 / NBRC 105244 / SMSP)</name>
    <dbReference type="NCBI Taxonomy" id="593750"/>
    <lineage>
        <taxon>Archaea</taxon>
        <taxon>Methanobacteriati</taxon>
        <taxon>Methanobacteriota</taxon>
        <taxon>Stenosarchaea group</taxon>
        <taxon>Methanomicrobia</taxon>
        <taxon>Methanomicrobiales</taxon>
        <taxon>Methanoregulaceae</taxon>
        <taxon>Methanoregula</taxon>
    </lineage>
</organism>
<reference evidence="2 3" key="2">
    <citation type="journal article" date="2014" name="Genome Announc.">
        <title>Complete Genome Sequence of Methanoregula formicica SMSPT, a Mesophilic Hydrogenotrophic Methanogen Isolated from a Methanogenic Upflow Anaerobic Sludge Blanket Reactor.</title>
        <authorList>
            <person name="Yamamoto K."/>
            <person name="Tamaki H."/>
            <person name="Cadillo-Quiroz H."/>
            <person name="Imachi H."/>
            <person name="Kyrpides N."/>
            <person name="Woyke T."/>
            <person name="Goodwin L."/>
            <person name="Zinder S.H."/>
            <person name="Kamagata Y."/>
            <person name="Liu W.T."/>
        </authorList>
    </citation>
    <scope>NUCLEOTIDE SEQUENCE [LARGE SCALE GENOMIC DNA]</scope>
    <source>
        <strain evidence="3">DSM 22288 / NBRC 105244 / SMSP</strain>
    </source>
</reference>
<dbReference type="PANTHER" id="PTHR43798:SF33">
    <property type="entry name" value="HYDROLASE, PUTATIVE (AFU_ORTHOLOGUE AFUA_2G14860)-RELATED"/>
    <property type="match status" value="1"/>
</dbReference>
<evidence type="ECO:0000313" key="3">
    <source>
        <dbReference type="Proteomes" id="UP000010824"/>
    </source>
</evidence>
<dbReference type="OrthoDB" id="131011at2157"/>
<dbReference type="HOGENOM" id="CLU_1068947_0_0_2"/>
<dbReference type="SUPFAM" id="SSF53474">
    <property type="entry name" value="alpha/beta-Hydrolases"/>
    <property type="match status" value="1"/>
</dbReference>
<keyword evidence="3" id="KW-1185">Reference proteome</keyword>
<dbReference type="AlphaFoldDB" id="L0HH54"/>
<dbReference type="Pfam" id="PF00561">
    <property type="entry name" value="Abhydrolase_1"/>
    <property type="match status" value="1"/>
</dbReference>
<dbReference type="Proteomes" id="UP000010824">
    <property type="component" value="Chromosome"/>
</dbReference>
<evidence type="ECO:0000259" key="1">
    <source>
        <dbReference type="Pfam" id="PF00561"/>
    </source>
</evidence>
<dbReference type="EMBL" id="CP003167">
    <property type="protein sequence ID" value="AGB03106.1"/>
    <property type="molecule type" value="Genomic_DNA"/>
</dbReference>
<keyword evidence="2" id="KW-0012">Acyltransferase</keyword>
<dbReference type="InterPro" id="IPR000073">
    <property type="entry name" value="AB_hydrolase_1"/>
</dbReference>
<reference evidence="3" key="1">
    <citation type="submission" date="2011-12" db="EMBL/GenBank/DDBJ databases">
        <title>Complete sequence of Methanoregula formicicum SMSP.</title>
        <authorList>
            <person name="Lucas S."/>
            <person name="Han J."/>
            <person name="Lapidus A."/>
            <person name="Cheng J.-F."/>
            <person name="Goodwin L."/>
            <person name="Pitluck S."/>
            <person name="Peters L."/>
            <person name="Ovchinnikova G."/>
            <person name="Teshima H."/>
            <person name="Detter J.C."/>
            <person name="Han C."/>
            <person name="Tapia R."/>
            <person name="Land M."/>
            <person name="Hauser L."/>
            <person name="Kyrpides N."/>
            <person name="Ivanova N."/>
            <person name="Pagani I."/>
            <person name="Imachi H."/>
            <person name="Tamaki H."/>
            <person name="Sekiguchi Y."/>
            <person name="Kamagata Y."/>
            <person name="Cadillo-Quiroz H."/>
            <person name="Zinder S."/>
            <person name="Liu W.-T."/>
            <person name="Woyke T."/>
        </authorList>
    </citation>
    <scope>NUCLEOTIDE SEQUENCE [LARGE SCALE GENOMIC DNA]</scope>
    <source>
        <strain evidence="3">DSM 22288 / NBRC 105244 / SMSP</strain>
    </source>
</reference>
<feature type="domain" description="AB hydrolase-1" evidence="1">
    <location>
        <begin position="56"/>
        <end position="127"/>
    </location>
</feature>
<keyword evidence="2" id="KW-0808">Transferase</keyword>
<dbReference type="InterPro" id="IPR050266">
    <property type="entry name" value="AB_hydrolase_sf"/>
</dbReference>
<name>L0HH54_METFS</name>
<dbReference type="GO" id="GO:0016787">
    <property type="term" value="F:hydrolase activity"/>
    <property type="evidence" value="ECO:0007669"/>
    <property type="project" value="UniProtKB-KW"/>
</dbReference>
<dbReference type="GeneID" id="14309491"/>
<dbReference type="KEGG" id="mfo:Metfor_2099"/>
<proteinExistence type="predicted"/>
<keyword evidence="2" id="KW-0378">Hydrolase</keyword>
<dbReference type="GO" id="GO:0016746">
    <property type="term" value="F:acyltransferase activity"/>
    <property type="evidence" value="ECO:0007669"/>
    <property type="project" value="UniProtKB-KW"/>
</dbReference>
<sequence length="259" mass="28588">MKPVRKWGPGPYTVAVIHGGPGAPGEMAPVARELSSVTGVLEPFQTETTLEGQVQELRSVLSQHGMLPVTLIGFSWGAFLSWMLAARYPDQVKKLILVGCPPFEEGHAASITRTRMARLKKTDRDRVNMLIEGLDGTTEAGKNALLAELGTLLARADAYDPANVPEEGFHCQYDVFRGVWDEAAELRRKQAILHMSREIRCPVVAIHGDWDPHPADGVNGPLSKALPDFEFILLEKCGHRPWIERGASEKFYKVLVEAI</sequence>
<gene>
    <name evidence="2" type="ordered locus">Metfor_2099</name>
</gene>
<accession>L0HH54</accession>
<dbReference type="eggNOG" id="arCOG01660">
    <property type="taxonomic scope" value="Archaea"/>
</dbReference>
<protein>
    <submittedName>
        <fullName evidence="2">Putative hydrolase or acyltransferase of alpha/beta superfamily</fullName>
    </submittedName>
</protein>
<dbReference type="STRING" id="593750.Metfor_2099"/>
<dbReference type="GO" id="GO:0016020">
    <property type="term" value="C:membrane"/>
    <property type="evidence" value="ECO:0007669"/>
    <property type="project" value="TreeGrafter"/>
</dbReference>
<evidence type="ECO:0000313" key="2">
    <source>
        <dbReference type="EMBL" id="AGB03106.1"/>
    </source>
</evidence>
<dbReference type="PANTHER" id="PTHR43798">
    <property type="entry name" value="MONOACYLGLYCEROL LIPASE"/>
    <property type="match status" value="1"/>
</dbReference>
<dbReference type="Gene3D" id="3.40.50.1820">
    <property type="entry name" value="alpha/beta hydrolase"/>
    <property type="match status" value="1"/>
</dbReference>
<dbReference type="InParanoid" id="L0HH54"/>